<dbReference type="GeneID" id="8850693"/>
<gene>
    <name evidence="2" type="ORF">NAEGRDRAFT_58830</name>
</gene>
<feature type="region of interest" description="Disordered" evidence="1">
    <location>
        <begin position="49"/>
        <end position="116"/>
    </location>
</feature>
<sequence length="344" mass="38014">MPAATHIKFFEYKPSGKDKKLQKTQTGCHSTFPIHLIRDVNQATIQNRDQHRGSPLNTSHSNASSSSSTSNKSSTKTVNAHNQKSIPPSIQQPPVVQPLVKPQQATKPHSTQPYTPVYQVTKPLSPHACISTTTTVQPTQYYAQTLPSIPHAYLKTVIHPIAAPALTSLPPQPAQHYVVHYHPHQSYLHSRSSNVQNSYPIRISHGISKTHKMTHPVRQIWPSQPLSEKFYDLPQDKARHANLIWGNASSTDLKQTSSPLKATISTQNAVSKEHYINEPPSPPTVEHYSPYPSKISSSEIVYPGSTPTNHLNVGSQTLPSIADLFGTSQSKTFRKAVSISDILH</sequence>
<accession>D2VPB2</accession>
<feature type="compositionally biased region" description="Polar residues" evidence="1">
    <location>
        <begin position="105"/>
        <end position="114"/>
    </location>
</feature>
<dbReference type="AlphaFoldDB" id="D2VPB2"/>
<dbReference type="VEuPathDB" id="AmoebaDB:NAEGRDRAFT_58830"/>
<dbReference type="EMBL" id="GG738886">
    <property type="protein sequence ID" value="EFC41402.1"/>
    <property type="molecule type" value="Genomic_DNA"/>
</dbReference>
<evidence type="ECO:0000256" key="1">
    <source>
        <dbReference type="SAM" id="MobiDB-lite"/>
    </source>
</evidence>
<protein>
    <submittedName>
        <fullName evidence="2">Uncharacterized protein</fullName>
    </submittedName>
</protein>
<dbReference type="KEGG" id="ngr:NAEGRDRAFT_58830"/>
<evidence type="ECO:0000313" key="2">
    <source>
        <dbReference type="EMBL" id="EFC41402.1"/>
    </source>
</evidence>
<name>D2VPB2_NAEGR</name>
<evidence type="ECO:0000313" key="3">
    <source>
        <dbReference type="Proteomes" id="UP000006671"/>
    </source>
</evidence>
<reference evidence="2 3" key="1">
    <citation type="journal article" date="2010" name="Cell">
        <title>The genome of Naegleria gruberi illuminates early eukaryotic versatility.</title>
        <authorList>
            <person name="Fritz-Laylin L.K."/>
            <person name="Prochnik S.E."/>
            <person name="Ginger M.L."/>
            <person name="Dacks J.B."/>
            <person name="Carpenter M.L."/>
            <person name="Field M.C."/>
            <person name="Kuo A."/>
            <person name="Paredez A."/>
            <person name="Chapman J."/>
            <person name="Pham J."/>
            <person name="Shu S."/>
            <person name="Neupane R."/>
            <person name="Cipriano M."/>
            <person name="Mancuso J."/>
            <person name="Tu H."/>
            <person name="Salamov A."/>
            <person name="Lindquist E."/>
            <person name="Shapiro H."/>
            <person name="Lucas S."/>
            <person name="Grigoriev I.V."/>
            <person name="Cande W.Z."/>
            <person name="Fulton C."/>
            <person name="Rokhsar D.S."/>
            <person name="Dawson S.C."/>
        </authorList>
    </citation>
    <scope>NUCLEOTIDE SEQUENCE [LARGE SCALE GENOMIC DNA]</scope>
    <source>
        <strain evidence="2 3">NEG-M</strain>
    </source>
</reference>
<dbReference type="Proteomes" id="UP000006671">
    <property type="component" value="Unassembled WGS sequence"/>
</dbReference>
<dbReference type="InParanoid" id="D2VPB2"/>
<proteinExistence type="predicted"/>
<feature type="compositionally biased region" description="Low complexity" evidence="1">
    <location>
        <begin position="57"/>
        <end position="104"/>
    </location>
</feature>
<organism evidence="3">
    <name type="scientific">Naegleria gruberi</name>
    <name type="common">Amoeba</name>
    <dbReference type="NCBI Taxonomy" id="5762"/>
    <lineage>
        <taxon>Eukaryota</taxon>
        <taxon>Discoba</taxon>
        <taxon>Heterolobosea</taxon>
        <taxon>Tetramitia</taxon>
        <taxon>Eutetramitia</taxon>
        <taxon>Vahlkampfiidae</taxon>
        <taxon>Naegleria</taxon>
    </lineage>
</organism>
<dbReference type="RefSeq" id="XP_002674146.1">
    <property type="nucleotide sequence ID" value="XM_002674100.1"/>
</dbReference>
<keyword evidence="3" id="KW-1185">Reference proteome</keyword>